<sequence length="670" mass="72062">MSNRMKEEERIERIIRNLLKLPENRRCINCNSLKSISLSINTGTEHVVQDDAVVANLILGLSMYARLSGPLFAPPVVECSNLFIFVFLIIINNNCSREFTHRVKSVSMAKFNAEEVSALQAGGNERARQIYFKEWDPQRHSYPDGRCLSALTVVLLGKFAGDRGMGKLAMGAKEDFSDRCSFETPSAGGRNDDRKSKYYIEERRSPRNKPENVRSGHRNRPVHFEVVDDRFRDDGLGSGRSYETHRSSNAESRAGNRLGKISLPAARPVSELLGENVPRLQVGGSPNANERRDTDSSAHGQMNFAISVFGSQVHSTPQTQQTALSIEGGNGASDTPVVNSLESLLFGLSAPAAGPVDIMSEALAIMDGESAAPLALSNNVGGTVAESTSDKPAASPVGMELMLLSSSNDSNVGFTDGQKLPITQQNQLYSSLSGDGISTTLSVGASHSQSWTTSNAPNAQASSSVSAEKPSQPSSEATQDGMKELPADLFTSSYSSFPVSVPGWQVRPPHGMGFHMQYHPTAVPVPAFPNSPRSRNPFDLSDDGTEAQVPMQWSRFPSMLPVQGALPNLPAPSALLHVSDAHSSHLMHPQASPYGSVAPQQLPYGMSLAPGAFNEQQFHNGFPFSRPQMIHTGREDAFGSLNPIQQPGGRYPAAPTTTNSLSSAGGNPFG</sequence>
<dbReference type="InterPro" id="IPR038508">
    <property type="entry name" value="ArfGAP_dom_sf"/>
</dbReference>
<organism evidence="2 3">
    <name type="scientific">Rhododendron williamsianum</name>
    <dbReference type="NCBI Taxonomy" id="262921"/>
    <lineage>
        <taxon>Eukaryota</taxon>
        <taxon>Viridiplantae</taxon>
        <taxon>Streptophyta</taxon>
        <taxon>Embryophyta</taxon>
        <taxon>Tracheophyta</taxon>
        <taxon>Spermatophyta</taxon>
        <taxon>Magnoliopsida</taxon>
        <taxon>eudicotyledons</taxon>
        <taxon>Gunneridae</taxon>
        <taxon>Pentapetalae</taxon>
        <taxon>asterids</taxon>
        <taxon>Ericales</taxon>
        <taxon>Ericaceae</taxon>
        <taxon>Ericoideae</taxon>
        <taxon>Rhodoreae</taxon>
        <taxon>Rhododendron</taxon>
    </lineage>
</organism>
<dbReference type="PANTHER" id="PTHR46085">
    <property type="entry name" value="ARFGAP/RECO-RELATED"/>
    <property type="match status" value="1"/>
</dbReference>
<dbReference type="OrthoDB" id="6036at2759"/>
<name>A0A6A4LAE3_9ERIC</name>
<feature type="region of interest" description="Disordered" evidence="1">
    <location>
        <begin position="278"/>
        <end position="297"/>
    </location>
</feature>
<evidence type="ECO:0000313" key="3">
    <source>
        <dbReference type="Proteomes" id="UP000428333"/>
    </source>
</evidence>
<dbReference type="Gene3D" id="1.10.220.150">
    <property type="entry name" value="Arf GTPase activating protein"/>
    <property type="match status" value="1"/>
</dbReference>
<feature type="compositionally biased region" description="Polar residues" evidence="1">
    <location>
        <begin position="448"/>
        <end position="478"/>
    </location>
</feature>
<feature type="compositionally biased region" description="Polar residues" evidence="1">
    <location>
        <begin position="655"/>
        <end position="670"/>
    </location>
</feature>
<dbReference type="SUPFAM" id="SSF57863">
    <property type="entry name" value="ArfGap/RecO-like zinc finger"/>
    <property type="match status" value="1"/>
</dbReference>
<dbReference type="AlphaFoldDB" id="A0A6A4LAE3"/>
<comment type="caution">
    <text evidence="2">The sequence shown here is derived from an EMBL/GenBank/DDBJ whole genome shotgun (WGS) entry which is preliminary data.</text>
</comment>
<feature type="region of interest" description="Disordered" evidence="1">
    <location>
        <begin position="638"/>
        <end position="670"/>
    </location>
</feature>
<keyword evidence="3" id="KW-1185">Reference proteome</keyword>
<dbReference type="PANTHER" id="PTHR46085:SF16">
    <property type="entry name" value="ARFGAP_RECO-LIKE ZINC FINGER DOMAIN-CONTAINING PROTEIN"/>
    <property type="match status" value="1"/>
</dbReference>
<feature type="non-terminal residue" evidence="2">
    <location>
        <position position="1"/>
    </location>
</feature>
<evidence type="ECO:0008006" key="4">
    <source>
        <dbReference type="Google" id="ProtNLM"/>
    </source>
</evidence>
<reference evidence="2 3" key="1">
    <citation type="journal article" date="2019" name="Genome Biol. Evol.">
        <title>The Rhododendron genome and chromosomal organization provide insight into shared whole-genome duplications across the heath family (Ericaceae).</title>
        <authorList>
            <person name="Soza V.L."/>
            <person name="Lindsley D."/>
            <person name="Waalkes A."/>
            <person name="Ramage E."/>
            <person name="Patwardhan R.P."/>
            <person name="Burton J.N."/>
            <person name="Adey A."/>
            <person name="Kumar A."/>
            <person name="Qiu R."/>
            <person name="Shendure J."/>
            <person name="Hall B."/>
        </authorList>
    </citation>
    <scope>NUCLEOTIDE SEQUENCE [LARGE SCALE GENOMIC DNA]</scope>
    <source>
        <strain evidence="2">RSF 1966-606</strain>
    </source>
</reference>
<accession>A0A6A4LAE3</accession>
<evidence type="ECO:0000256" key="1">
    <source>
        <dbReference type="SAM" id="MobiDB-lite"/>
    </source>
</evidence>
<feature type="region of interest" description="Disordered" evidence="1">
    <location>
        <begin position="448"/>
        <end position="480"/>
    </location>
</feature>
<protein>
    <recommendedName>
        <fullName evidence="4">Arf-GAP domain-containing protein</fullName>
    </recommendedName>
</protein>
<feature type="region of interest" description="Disordered" evidence="1">
    <location>
        <begin position="180"/>
        <end position="255"/>
    </location>
</feature>
<feature type="compositionally biased region" description="Basic and acidic residues" evidence="1">
    <location>
        <begin position="190"/>
        <end position="214"/>
    </location>
</feature>
<dbReference type="InterPro" id="IPR044820">
    <property type="entry name" value="AGD14-like"/>
</dbReference>
<proteinExistence type="predicted"/>
<gene>
    <name evidence="2" type="ORF">C3L33_15831</name>
</gene>
<feature type="compositionally biased region" description="Basic and acidic residues" evidence="1">
    <location>
        <begin position="222"/>
        <end position="235"/>
    </location>
</feature>
<dbReference type="Proteomes" id="UP000428333">
    <property type="component" value="Linkage Group LG09"/>
</dbReference>
<dbReference type="InterPro" id="IPR037278">
    <property type="entry name" value="ARFGAP/RecO"/>
</dbReference>
<dbReference type="EMBL" id="QEFC01002432">
    <property type="protein sequence ID" value="KAE9452269.1"/>
    <property type="molecule type" value="Genomic_DNA"/>
</dbReference>
<evidence type="ECO:0000313" key="2">
    <source>
        <dbReference type="EMBL" id="KAE9452269.1"/>
    </source>
</evidence>
<dbReference type="GO" id="GO:0005096">
    <property type="term" value="F:GTPase activator activity"/>
    <property type="evidence" value="ECO:0007669"/>
    <property type="project" value="InterPro"/>
</dbReference>